<dbReference type="InterPro" id="IPR027417">
    <property type="entry name" value="P-loop_NTPase"/>
</dbReference>
<evidence type="ECO:0000256" key="1">
    <source>
        <dbReference type="ARBA" id="ARBA00005417"/>
    </source>
</evidence>
<dbReference type="SUPFAM" id="SSF52540">
    <property type="entry name" value="P-loop containing nucleoside triphosphate hydrolases"/>
    <property type="match status" value="1"/>
</dbReference>
<dbReference type="PANTHER" id="PTHR42711">
    <property type="entry name" value="ABC TRANSPORTER ATP-BINDING PROTEIN"/>
    <property type="match status" value="1"/>
</dbReference>
<dbReference type="RefSeq" id="WP_051591886.1">
    <property type="nucleotide sequence ID" value="NZ_CP025257.1"/>
</dbReference>
<keyword evidence="7" id="KW-1185">Reference proteome</keyword>
<dbReference type="InterPro" id="IPR003439">
    <property type="entry name" value="ABC_transporter-like_ATP-bd"/>
</dbReference>
<dbReference type="InterPro" id="IPR050763">
    <property type="entry name" value="ABC_transporter_ATP-binding"/>
</dbReference>
<evidence type="ECO:0000256" key="2">
    <source>
        <dbReference type="ARBA" id="ARBA00022448"/>
    </source>
</evidence>
<dbReference type="PROSITE" id="PS00211">
    <property type="entry name" value="ABC_TRANSPORTER_1"/>
    <property type="match status" value="1"/>
</dbReference>
<dbReference type="SMART" id="SM00382">
    <property type="entry name" value="AAA"/>
    <property type="match status" value="1"/>
</dbReference>
<name>A0A2K9CC97_9MOLU</name>
<evidence type="ECO:0000256" key="4">
    <source>
        <dbReference type="ARBA" id="ARBA00022840"/>
    </source>
</evidence>
<evidence type="ECO:0000313" key="6">
    <source>
        <dbReference type="EMBL" id="AUF83264.1"/>
    </source>
</evidence>
<comment type="similarity">
    <text evidence="1">Belongs to the ABC transporter superfamily.</text>
</comment>
<dbReference type="Gene3D" id="3.40.50.300">
    <property type="entry name" value="P-loop containing nucleotide triphosphate hydrolases"/>
    <property type="match status" value="1"/>
</dbReference>
<dbReference type="KEGG" id="msyr:CXP39_00365"/>
<dbReference type="Pfam" id="PF00005">
    <property type="entry name" value="ABC_tran"/>
    <property type="match status" value="1"/>
</dbReference>
<sequence length="270" mass="31224">MRKSNKEETAYFEVKNLTKIFKTGVGVKNESFTINKGQIVGFIGDNGAGKTTTIKLIFGEYKKDLGEVFLKGISTEKPEALIKIAFFPDQNNYPHQYKIKDYAYYCASLKGITKQYVDQYFNRFLEALSLEKFHKSRFDELSAGMQKRALLLATLVTDPEMIILDEPTANLDVKSRLEFMEVLRFLAREYDKTIMITSHNIDELNLLIDKVVLVNHGEIIYENDFDKTKENLRDVYMKAIGDKETTINYEKIKAIVKEESENKKNDKTNF</sequence>
<dbReference type="CDD" id="cd03230">
    <property type="entry name" value="ABC_DR_subfamily_A"/>
    <property type="match status" value="1"/>
</dbReference>
<keyword evidence="2" id="KW-0813">Transport</keyword>
<dbReference type="PANTHER" id="PTHR42711:SF5">
    <property type="entry name" value="ABC TRANSPORTER ATP-BINDING PROTEIN NATA"/>
    <property type="match status" value="1"/>
</dbReference>
<evidence type="ECO:0000313" key="7">
    <source>
        <dbReference type="Proteomes" id="UP000233419"/>
    </source>
</evidence>
<dbReference type="PROSITE" id="PS50893">
    <property type="entry name" value="ABC_TRANSPORTER_2"/>
    <property type="match status" value="1"/>
</dbReference>
<dbReference type="OrthoDB" id="9779029at2"/>
<dbReference type="GO" id="GO:0016887">
    <property type="term" value="F:ATP hydrolysis activity"/>
    <property type="evidence" value="ECO:0007669"/>
    <property type="project" value="InterPro"/>
</dbReference>
<reference evidence="6 7" key="1">
    <citation type="submission" date="2017-12" db="EMBL/GenBank/DDBJ databases">
        <title>Mesoplasma syrphidae YJS, Complete Genome.</title>
        <authorList>
            <person name="Knight T.F."/>
            <person name="Citino T."/>
            <person name="Rubinstein R."/>
            <person name="Neuschaefer Z."/>
        </authorList>
    </citation>
    <scope>NUCLEOTIDE SEQUENCE [LARGE SCALE GENOMIC DNA]</scope>
    <source>
        <strain evidence="6 7">YJS</strain>
    </source>
</reference>
<dbReference type="AlphaFoldDB" id="A0A2K9CC97"/>
<dbReference type="InterPro" id="IPR003593">
    <property type="entry name" value="AAA+_ATPase"/>
</dbReference>
<evidence type="ECO:0000256" key="3">
    <source>
        <dbReference type="ARBA" id="ARBA00022741"/>
    </source>
</evidence>
<dbReference type="InterPro" id="IPR017871">
    <property type="entry name" value="ABC_transporter-like_CS"/>
</dbReference>
<evidence type="ECO:0000259" key="5">
    <source>
        <dbReference type="PROSITE" id="PS50893"/>
    </source>
</evidence>
<dbReference type="Proteomes" id="UP000233419">
    <property type="component" value="Chromosome"/>
</dbReference>
<organism evidence="6 7">
    <name type="scientific">Mesoplasma syrphidae</name>
    <dbReference type="NCBI Taxonomy" id="225999"/>
    <lineage>
        <taxon>Bacteria</taxon>
        <taxon>Bacillati</taxon>
        <taxon>Mycoplasmatota</taxon>
        <taxon>Mollicutes</taxon>
        <taxon>Entomoplasmatales</taxon>
        <taxon>Entomoplasmataceae</taxon>
        <taxon>Mesoplasma</taxon>
    </lineage>
</organism>
<protein>
    <submittedName>
        <fullName evidence="6">ABC transporter ATP-binding protein</fullName>
    </submittedName>
</protein>
<accession>A0A2K9CC97</accession>
<gene>
    <name evidence="6" type="ORF">CXP39_00365</name>
</gene>
<dbReference type="GO" id="GO:0005524">
    <property type="term" value="F:ATP binding"/>
    <property type="evidence" value="ECO:0007669"/>
    <property type="project" value="UniProtKB-KW"/>
</dbReference>
<keyword evidence="3" id="KW-0547">Nucleotide-binding</keyword>
<feature type="domain" description="ABC transporter" evidence="5">
    <location>
        <begin position="12"/>
        <end position="241"/>
    </location>
</feature>
<dbReference type="EMBL" id="CP025257">
    <property type="protein sequence ID" value="AUF83264.1"/>
    <property type="molecule type" value="Genomic_DNA"/>
</dbReference>
<proteinExistence type="inferred from homology"/>
<keyword evidence="4 6" id="KW-0067">ATP-binding</keyword>